<dbReference type="InterPro" id="IPR016181">
    <property type="entry name" value="Acyl_CoA_acyltransferase"/>
</dbReference>
<dbReference type="RefSeq" id="WP_238806252.1">
    <property type="nucleotide sequence ID" value="NZ_CAKLPY010000001.1"/>
</dbReference>
<dbReference type="CDD" id="cd04301">
    <property type="entry name" value="NAT_SF"/>
    <property type="match status" value="1"/>
</dbReference>
<dbReference type="Proteomes" id="UP000837932">
    <property type="component" value="Unassembled WGS sequence"/>
</dbReference>
<feature type="domain" description="N-acetyltransferase" evidence="1">
    <location>
        <begin position="1"/>
        <end position="147"/>
    </location>
</feature>
<name>A0ABN8EV78_9BACT</name>
<comment type="caution">
    <text evidence="2">The sequence shown here is derived from an EMBL/GenBank/DDBJ whole genome shotgun (WGS) entry which is preliminary data.</text>
</comment>
<protein>
    <recommendedName>
        <fullName evidence="1">N-acetyltransferase domain-containing protein</fullName>
    </recommendedName>
</protein>
<sequence length="152" mass="18061">MQIRKYQHSDRKSIIDLLRQNTPTYFAPSEESDLNDFLDNHLENYFVVEVENEVLACGGFNTSEDEKIIRISWDIVHPQFQGKGLGSKLIKFRIQKIKEIKNIEIIVVRTSQLVYQFYEKFGFELKEIVRNFWADGFDLYHMELQLDKNPPQ</sequence>
<dbReference type="Gene3D" id="3.40.630.30">
    <property type="match status" value="1"/>
</dbReference>
<evidence type="ECO:0000313" key="3">
    <source>
        <dbReference type="Proteomes" id="UP000837932"/>
    </source>
</evidence>
<accession>A0ABN8EV78</accession>
<dbReference type="EMBL" id="CAKLPY010000001">
    <property type="protein sequence ID" value="CAH0995708.1"/>
    <property type="molecule type" value="Genomic_DNA"/>
</dbReference>
<evidence type="ECO:0000259" key="1">
    <source>
        <dbReference type="PROSITE" id="PS51186"/>
    </source>
</evidence>
<proteinExistence type="predicted"/>
<organism evidence="2 3">
    <name type="scientific">Emticicia aquatica</name>
    <dbReference type="NCBI Taxonomy" id="1681835"/>
    <lineage>
        <taxon>Bacteria</taxon>
        <taxon>Pseudomonadati</taxon>
        <taxon>Bacteroidota</taxon>
        <taxon>Cytophagia</taxon>
        <taxon>Cytophagales</taxon>
        <taxon>Leadbetterellaceae</taxon>
        <taxon>Emticicia</taxon>
    </lineage>
</organism>
<dbReference type="PROSITE" id="PS51186">
    <property type="entry name" value="GNAT"/>
    <property type="match status" value="1"/>
</dbReference>
<evidence type="ECO:0000313" key="2">
    <source>
        <dbReference type="EMBL" id="CAH0995708.1"/>
    </source>
</evidence>
<gene>
    <name evidence="2" type="ORF">EMA8858_01833</name>
</gene>
<dbReference type="Pfam" id="PF13508">
    <property type="entry name" value="Acetyltransf_7"/>
    <property type="match status" value="1"/>
</dbReference>
<reference evidence="2" key="1">
    <citation type="submission" date="2021-12" db="EMBL/GenBank/DDBJ databases">
        <authorList>
            <person name="Rodrigo-Torres L."/>
            <person name="Arahal R. D."/>
            <person name="Lucena T."/>
        </authorList>
    </citation>
    <scope>NUCLEOTIDE SEQUENCE</scope>
    <source>
        <strain evidence="2">CECT 8858</strain>
    </source>
</reference>
<dbReference type="InterPro" id="IPR000182">
    <property type="entry name" value="GNAT_dom"/>
</dbReference>
<dbReference type="SUPFAM" id="SSF55729">
    <property type="entry name" value="Acyl-CoA N-acyltransferases (Nat)"/>
    <property type="match status" value="1"/>
</dbReference>
<keyword evidence="3" id="KW-1185">Reference proteome</keyword>